<evidence type="ECO:0000313" key="4">
    <source>
        <dbReference type="Proteomes" id="UP000807769"/>
    </source>
</evidence>
<dbReference type="RefSeq" id="XP_041198379.1">
    <property type="nucleotide sequence ID" value="XM_041343452.1"/>
</dbReference>
<organism evidence="3 4">
    <name type="scientific">Suillus subaureus</name>
    <dbReference type="NCBI Taxonomy" id="48587"/>
    <lineage>
        <taxon>Eukaryota</taxon>
        <taxon>Fungi</taxon>
        <taxon>Dikarya</taxon>
        <taxon>Basidiomycota</taxon>
        <taxon>Agaricomycotina</taxon>
        <taxon>Agaricomycetes</taxon>
        <taxon>Agaricomycetidae</taxon>
        <taxon>Boletales</taxon>
        <taxon>Suillineae</taxon>
        <taxon>Suillaceae</taxon>
        <taxon>Suillus</taxon>
    </lineage>
</organism>
<name>A0A9P7EKL1_9AGAM</name>
<sequence>MQRSWGSVGHDEMAGLATSLIWIISSLTATGYAYRFPSHHLHHFHRRDTTWAALGCWTDGVDGTRTLSAATYTDTVNMTIESCVNFCSTGSNAYVYAGVEYAQECYCGNYFFSGATNVSSSDCDMACTGNAGEFCGAGNRLDIFWSGVQAPAPPILVPSVGNWSLLGCYNDSATRALPYGTGVTGSVTVESCTTACYNAGYPYAGMEYADECYCGLTIENNSGPTPDTGCDMTCAGNSSEYCGGSYQLSMYNYTQAIITSPAVNSANPSTVSPVTSGLTGNWTYGGCYIDNVNGRVLGNEFDSSDMTVESCIANCAGQNFTIAAIEYSTQCFCGDYLINGATKGADSDCNMACGGNAAEACGGPNLLSVYSSNGNITLLPVPVLQTTSLPGQWVYEGCLAEPSIGARIFPYENEWDTNNTVDACLNQCAAFGYPVAGLEYGVQCFCGDVSDIAAAGGTYVSDSQCNVACSGDPIHLCGAGSRLSTYYWNGTMNTWNTPANTGYYEFLIGGLVVPLIATVGINNKVTFLEKHGTSEYDNSTGAYELDLSLVDNYQLAWREMHLQTDVFCSGSIILPDLGGRQINVGGWSLSSTFGVRLYTPDGSPGVNGTNDWEENVNELTLQRGRWYPTAMMMPNGSILVVGGESGSNASPQPSLEILPAPPGGDTVVTLDYLQRTDPYNLYPFLMVLPSGRFFIGYYNEARILDPVTFDTVTVLPNMPGAVNNFLAGRTYPMEGSAVLLPQYAPYTDPIEVLICGGSTIGAAIALDNCISIAPEVPNATWTVERMPSQRVMPCITTLPDGTYMIMNGAHQGVAGFGLATDPNLSAILYDPSQPIGQRISILNNTIVARLYHSEATLLPDGRVLVSGSDPQTYYPNGSYVYPEEMRIEVYIPPYLNQGLTQPVFNISETDWALGGQYSITVTLFQGTTSTMRVSLVAASSSTHGNVMSGGRILFPAFSCSGNTCTITAPPNAYVSPPGWHQLFILDGPTPSHSAWVRIGGDPAQLGNWPDYPDFTTPGV</sequence>
<dbReference type="Proteomes" id="UP000807769">
    <property type="component" value="Unassembled WGS sequence"/>
</dbReference>
<dbReference type="InterPro" id="IPR014756">
    <property type="entry name" value="Ig_E-set"/>
</dbReference>
<dbReference type="InterPro" id="IPR037293">
    <property type="entry name" value="Gal_Oxidase_central_sf"/>
</dbReference>
<dbReference type="SMART" id="SM00321">
    <property type="entry name" value="WSC"/>
    <property type="match status" value="4"/>
</dbReference>
<accession>A0A9P7EKL1</accession>
<dbReference type="PANTHER" id="PTHR32208">
    <property type="entry name" value="SECRETED PROTEIN-RELATED"/>
    <property type="match status" value="1"/>
</dbReference>
<reference evidence="3" key="1">
    <citation type="journal article" date="2020" name="New Phytol.">
        <title>Comparative genomics reveals dynamic genome evolution in host specialist ectomycorrhizal fungi.</title>
        <authorList>
            <person name="Lofgren L.A."/>
            <person name="Nguyen N.H."/>
            <person name="Vilgalys R."/>
            <person name="Ruytinx J."/>
            <person name="Liao H.L."/>
            <person name="Branco S."/>
            <person name="Kuo A."/>
            <person name="LaButti K."/>
            <person name="Lipzen A."/>
            <person name="Andreopoulos W."/>
            <person name="Pangilinan J."/>
            <person name="Riley R."/>
            <person name="Hundley H."/>
            <person name="Na H."/>
            <person name="Barry K."/>
            <person name="Grigoriev I.V."/>
            <person name="Stajich J.E."/>
            <person name="Kennedy P.G."/>
        </authorList>
    </citation>
    <scope>NUCLEOTIDE SEQUENCE</scope>
    <source>
        <strain evidence="3">MN1</strain>
    </source>
</reference>
<dbReference type="InterPro" id="IPR002889">
    <property type="entry name" value="WSC_carb-bd"/>
</dbReference>
<dbReference type="SUPFAM" id="SSF50965">
    <property type="entry name" value="Galactose oxidase, central domain"/>
    <property type="match status" value="1"/>
</dbReference>
<keyword evidence="1" id="KW-0732">Signal</keyword>
<dbReference type="CDD" id="cd02851">
    <property type="entry name" value="E_set_GO_C"/>
    <property type="match status" value="1"/>
</dbReference>
<dbReference type="Pfam" id="PF09118">
    <property type="entry name" value="GO-like_E_set"/>
    <property type="match status" value="1"/>
</dbReference>
<comment type="caution">
    <text evidence="3">The sequence shown here is derived from an EMBL/GenBank/DDBJ whole genome shotgun (WGS) entry which is preliminary data.</text>
</comment>
<dbReference type="Gene3D" id="2.60.40.10">
    <property type="entry name" value="Immunoglobulins"/>
    <property type="match status" value="1"/>
</dbReference>
<proteinExistence type="predicted"/>
<dbReference type="PANTHER" id="PTHR32208:SF105">
    <property type="entry name" value="COPPER RADICAL OXIDASE"/>
    <property type="match status" value="1"/>
</dbReference>
<dbReference type="Gene3D" id="2.130.10.80">
    <property type="entry name" value="Galactose oxidase/kelch, beta-propeller"/>
    <property type="match status" value="1"/>
</dbReference>
<dbReference type="OrthoDB" id="2019572at2759"/>
<evidence type="ECO:0000313" key="3">
    <source>
        <dbReference type="EMBL" id="KAG1824662.1"/>
    </source>
</evidence>
<evidence type="ECO:0000256" key="1">
    <source>
        <dbReference type="ARBA" id="ARBA00022729"/>
    </source>
</evidence>
<dbReference type="EMBL" id="JABBWG010000003">
    <property type="protein sequence ID" value="KAG1824662.1"/>
    <property type="molecule type" value="Genomic_DNA"/>
</dbReference>
<keyword evidence="4" id="KW-1185">Reference proteome</keyword>
<dbReference type="PROSITE" id="PS51212">
    <property type="entry name" value="WSC"/>
    <property type="match status" value="4"/>
</dbReference>
<dbReference type="Pfam" id="PF07250">
    <property type="entry name" value="Glyoxal_oxid_N"/>
    <property type="match status" value="1"/>
</dbReference>
<dbReference type="InterPro" id="IPR015202">
    <property type="entry name" value="GO-like_E_set"/>
</dbReference>
<feature type="domain" description="WSC" evidence="2">
    <location>
        <begin position="162"/>
        <end position="254"/>
    </location>
</feature>
<dbReference type="Pfam" id="PF01822">
    <property type="entry name" value="WSC"/>
    <property type="match status" value="4"/>
</dbReference>
<protein>
    <submittedName>
        <fullName evidence="3">Copper radical oxidase-like protein</fullName>
    </submittedName>
</protein>
<feature type="domain" description="WSC" evidence="2">
    <location>
        <begin position="281"/>
        <end position="373"/>
    </location>
</feature>
<feature type="domain" description="WSC" evidence="2">
    <location>
        <begin position="392"/>
        <end position="489"/>
    </location>
</feature>
<dbReference type="AlphaFoldDB" id="A0A9P7EKL1"/>
<evidence type="ECO:0000259" key="2">
    <source>
        <dbReference type="PROSITE" id="PS51212"/>
    </source>
</evidence>
<feature type="domain" description="WSC" evidence="2">
    <location>
        <begin position="50"/>
        <end position="147"/>
    </location>
</feature>
<dbReference type="SUPFAM" id="SSF81296">
    <property type="entry name" value="E set domains"/>
    <property type="match status" value="1"/>
</dbReference>
<dbReference type="InterPro" id="IPR013783">
    <property type="entry name" value="Ig-like_fold"/>
</dbReference>
<dbReference type="InterPro" id="IPR011043">
    <property type="entry name" value="Gal_Oxase/kelch_b-propeller"/>
</dbReference>
<gene>
    <name evidence="3" type="ORF">BJ212DRAFT_540929</name>
</gene>
<dbReference type="InterPro" id="IPR009880">
    <property type="entry name" value="Glyoxal_oxidase_N"/>
</dbReference>
<dbReference type="GeneID" id="64637468"/>